<dbReference type="PANTHER" id="PTHR13479:SF40">
    <property type="entry name" value="SMALL RIBOSOMAL SUBUNIT PROTEIN BS18M"/>
    <property type="match status" value="1"/>
</dbReference>
<dbReference type="AlphaFoldDB" id="F4P6Z1"/>
<evidence type="ECO:0000256" key="1">
    <source>
        <dbReference type="ARBA" id="ARBA00005589"/>
    </source>
</evidence>
<name>F4P6Z1_BATDJ</name>
<dbReference type="OrthoDB" id="2148740at2759"/>
<evidence type="ECO:0000256" key="5">
    <source>
        <dbReference type="RuleBase" id="RU003910"/>
    </source>
</evidence>
<dbReference type="EMBL" id="GL882887">
    <property type="protein sequence ID" value="EGF79117.1"/>
    <property type="molecule type" value="Genomic_DNA"/>
</dbReference>
<dbReference type="InterPro" id="IPR036870">
    <property type="entry name" value="Ribosomal_bS18_sf"/>
</dbReference>
<comment type="similarity">
    <text evidence="1 5">Belongs to the bacterial ribosomal protein bS18 family.</text>
</comment>
<organism evidence="6 7">
    <name type="scientific">Batrachochytrium dendrobatidis (strain JAM81 / FGSC 10211)</name>
    <name type="common">Frog chytrid fungus</name>
    <dbReference type="NCBI Taxonomy" id="684364"/>
    <lineage>
        <taxon>Eukaryota</taxon>
        <taxon>Fungi</taxon>
        <taxon>Fungi incertae sedis</taxon>
        <taxon>Chytridiomycota</taxon>
        <taxon>Chytridiomycota incertae sedis</taxon>
        <taxon>Chytridiomycetes</taxon>
        <taxon>Rhizophydiales</taxon>
        <taxon>Rhizophydiales incertae sedis</taxon>
        <taxon>Batrachochytrium</taxon>
    </lineage>
</organism>
<dbReference type="FunFam" id="4.10.640.10:FF:000028">
    <property type="entry name" value="ADL117Wp"/>
    <property type="match status" value="1"/>
</dbReference>
<gene>
    <name evidence="6" type="ORF">BATDEDRAFT_90157</name>
</gene>
<dbReference type="RefSeq" id="XP_006680581.1">
    <property type="nucleotide sequence ID" value="XM_006680518.1"/>
</dbReference>
<dbReference type="GO" id="GO:0003735">
    <property type="term" value="F:structural constituent of ribosome"/>
    <property type="evidence" value="ECO:0000318"/>
    <property type="project" value="GO_Central"/>
</dbReference>
<dbReference type="HOGENOM" id="CLU_1562588_0_0_1"/>
<dbReference type="Proteomes" id="UP000007241">
    <property type="component" value="Unassembled WGS sequence"/>
</dbReference>
<dbReference type="InterPro" id="IPR001648">
    <property type="entry name" value="Ribosomal_bS18"/>
</dbReference>
<dbReference type="GO" id="GO:0005763">
    <property type="term" value="C:mitochondrial small ribosomal subunit"/>
    <property type="evidence" value="ECO:0000318"/>
    <property type="project" value="GO_Central"/>
</dbReference>
<evidence type="ECO:0000256" key="3">
    <source>
        <dbReference type="ARBA" id="ARBA00023274"/>
    </source>
</evidence>
<dbReference type="FunCoup" id="F4P6Z1">
    <property type="interactions" value="109"/>
</dbReference>
<dbReference type="GO" id="GO:0070181">
    <property type="term" value="F:small ribosomal subunit rRNA binding"/>
    <property type="evidence" value="ECO:0000318"/>
    <property type="project" value="GO_Central"/>
</dbReference>
<dbReference type="PRINTS" id="PR00974">
    <property type="entry name" value="RIBOSOMALS18"/>
</dbReference>
<dbReference type="SUPFAM" id="SSF46911">
    <property type="entry name" value="Ribosomal protein S18"/>
    <property type="match status" value="1"/>
</dbReference>
<keyword evidence="2 5" id="KW-0689">Ribosomal protein</keyword>
<keyword evidence="3 5" id="KW-0687">Ribonucleoprotein</keyword>
<dbReference type="NCBIfam" id="TIGR00165">
    <property type="entry name" value="S18"/>
    <property type="match status" value="1"/>
</dbReference>
<dbReference type="Gene3D" id="4.10.640.10">
    <property type="entry name" value="Ribosomal protein S18"/>
    <property type="match status" value="1"/>
</dbReference>
<dbReference type="PANTHER" id="PTHR13479">
    <property type="entry name" value="30S RIBOSOMAL PROTEIN S18"/>
    <property type="match status" value="1"/>
</dbReference>
<sequence length="171" mass="19920">MFSTCIVAGTLTRQRLAVICTSNNYRFFSTNRTQGAHGVHGFQTYGEDARAREFKVDMGQRQVFKPKETYMPRDLNDRNLEMYTKKLDLPPSEDILKKLGIDPIKEYRNVNMLSHFITAIGHIKPRHKTGLTLENQRRVSRAIKRARAMDLYKNGHRNISKKFKKQSCQKD</sequence>
<evidence type="ECO:0000256" key="2">
    <source>
        <dbReference type="ARBA" id="ARBA00022980"/>
    </source>
</evidence>
<dbReference type="STRING" id="684364.F4P6Z1"/>
<dbReference type="GO" id="GO:0006412">
    <property type="term" value="P:translation"/>
    <property type="evidence" value="ECO:0000318"/>
    <property type="project" value="GO_Central"/>
</dbReference>
<dbReference type="Pfam" id="PF01084">
    <property type="entry name" value="Ribosomal_S18"/>
    <property type="match status" value="1"/>
</dbReference>
<dbReference type="InParanoid" id="F4P6Z1"/>
<evidence type="ECO:0000313" key="6">
    <source>
        <dbReference type="EMBL" id="EGF79117.1"/>
    </source>
</evidence>
<evidence type="ECO:0000256" key="4">
    <source>
        <dbReference type="ARBA" id="ARBA00035264"/>
    </source>
</evidence>
<reference evidence="6 7" key="1">
    <citation type="submission" date="2009-12" db="EMBL/GenBank/DDBJ databases">
        <title>The draft genome of Batrachochytrium dendrobatidis.</title>
        <authorList>
            <consortium name="US DOE Joint Genome Institute (JGI-PGF)"/>
            <person name="Kuo A."/>
            <person name="Salamov A."/>
            <person name="Schmutz J."/>
            <person name="Lucas S."/>
            <person name="Pitluck S."/>
            <person name="Rosenblum E."/>
            <person name="Stajich J."/>
            <person name="Eisen M."/>
            <person name="Grigoriev I.V."/>
        </authorList>
    </citation>
    <scope>NUCLEOTIDE SEQUENCE [LARGE SCALE GENOMIC DNA]</scope>
    <source>
        <strain evidence="7">JAM81 / FGSC 10211</strain>
    </source>
</reference>
<protein>
    <recommendedName>
        <fullName evidence="4">Small ribosomal subunit protein bS18m</fullName>
    </recommendedName>
</protein>
<accession>F4P6Z1</accession>
<keyword evidence="7" id="KW-1185">Reference proteome</keyword>
<dbReference type="GeneID" id="18243770"/>
<proteinExistence type="inferred from homology"/>
<dbReference type="OMA" id="MSEFMTE"/>
<evidence type="ECO:0000313" key="7">
    <source>
        <dbReference type="Proteomes" id="UP000007241"/>
    </source>
</evidence>